<protein>
    <submittedName>
        <fullName evidence="2">Crotonobetainyl-CoA:carnitine CoA-transferase CaiB-like acyl-CoA transferase</fullName>
    </submittedName>
</protein>
<gene>
    <name evidence="2" type="ORF">FHU38_005222</name>
</gene>
<dbReference type="RefSeq" id="WP_208417120.1">
    <property type="nucleotide sequence ID" value="NZ_JAAOYM010000003.1"/>
</dbReference>
<keyword evidence="3" id="KW-1185">Reference proteome</keyword>
<dbReference type="EMBL" id="JAAOYM010000003">
    <property type="protein sequence ID" value="NIJ14814.1"/>
    <property type="molecule type" value="Genomic_DNA"/>
</dbReference>
<reference evidence="2 3" key="1">
    <citation type="submission" date="2020-03" db="EMBL/GenBank/DDBJ databases">
        <title>Sequencing the genomes of 1000 actinobacteria strains.</title>
        <authorList>
            <person name="Klenk H.-P."/>
        </authorList>
    </citation>
    <scope>NUCLEOTIDE SEQUENCE [LARGE SCALE GENOMIC DNA]</scope>
    <source>
        <strain evidence="2 3">DSM 45685</strain>
    </source>
</reference>
<organism evidence="2 3">
    <name type="scientific">Saccharomonospora amisosensis</name>
    <dbReference type="NCBI Taxonomy" id="1128677"/>
    <lineage>
        <taxon>Bacteria</taxon>
        <taxon>Bacillati</taxon>
        <taxon>Actinomycetota</taxon>
        <taxon>Actinomycetes</taxon>
        <taxon>Pseudonocardiales</taxon>
        <taxon>Pseudonocardiaceae</taxon>
        <taxon>Saccharomonospora</taxon>
    </lineage>
</organism>
<dbReference type="Gene3D" id="3.40.50.10540">
    <property type="entry name" value="Crotonobetainyl-coa:carnitine coa-transferase, domain 1"/>
    <property type="match status" value="1"/>
</dbReference>
<dbReference type="SUPFAM" id="SSF89796">
    <property type="entry name" value="CoA-transferase family III (CaiB/BaiF)"/>
    <property type="match status" value="1"/>
</dbReference>
<evidence type="ECO:0000256" key="1">
    <source>
        <dbReference type="SAM" id="MobiDB-lite"/>
    </source>
</evidence>
<dbReference type="AlphaFoldDB" id="A0A7X5ZTA4"/>
<accession>A0A7X5ZTA4</accession>
<comment type="caution">
    <text evidence="2">The sequence shown here is derived from an EMBL/GenBank/DDBJ whole genome shotgun (WGS) entry which is preliminary data.</text>
</comment>
<dbReference type="GO" id="GO:0016740">
    <property type="term" value="F:transferase activity"/>
    <property type="evidence" value="ECO:0007669"/>
    <property type="project" value="UniProtKB-KW"/>
</dbReference>
<feature type="compositionally biased region" description="Basic residues" evidence="1">
    <location>
        <begin position="98"/>
        <end position="110"/>
    </location>
</feature>
<feature type="region of interest" description="Disordered" evidence="1">
    <location>
        <begin position="91"/>
        <end position="110"/>
    </location>
</feature>
<sequence>MGYRHGLHLAVGPLAAERRRSRTGEGTRLTVSLHDVALATAGDLGYLAEAQLSEQPRQRIGTDVYGDFGRDSPPATALASCCSHRHLPRAGHADRVRWQAKARGARSATR</sequence>
<name>A0A7X5ZTA4_9PSEU</name>
<keyword evidence="2" id="KW-0808">Transferase</keyword>
<proteinExistence type="predicted"/>
<evidence type="ECO:0000313" key="2">
    <source>
        <dbReference type="EMBL" id="NIJ14814.1"/>
    </source>
</evidence>
<dbReference type="Proteomes" id="UP000545493">
    <property type="component" value="Unassembled WGS sequence"/>
</dbReference>
<evidence type="ECO:0000313" key="3">
    <source>
        <dbReference type="Proteomes" id="UP000545493"/>
    </source>
</evidence>
<dbReference type="InterPro" id="IPR023606">
    <property type="entry name" value="CoA-Trfase_III_dom_1_sf"/>
</dbReference>